<evidence type="ECO:0000256" key="7">
    <source>
        <dbReference type="SAM" id="Phobius"/>
    </source>
</evidence>
<evidence type="ECO:0000256" key="5">
    <source>
        <dbReference type="PROSITE-ProRule" id="PRU00284"/>
    </source>
</evidence>
<feature type="domain" description="HAMP" evidence="10">
    <location>
        <begin position="327"/>
        <end position="380"/>
    </location>
</feature>
<feature type="domain" description="Methyl-accepting transducer" evidence="8">
    <location>
        <begin position="421"/>
        <end position="650"/>
    </location>
</feature>
<dbReference type="SUPFAM" id="SSF58104">
    <property type="entry name" value="Methyl-accepting chemotaxis protein (MCP) signaling domain"/>
    <property type="match status" value="1"/>
</dbReference>
<dbReference type="SMART" id="SM00304">
    <property type="entry name" value="HAMP"/>
    <property type="match status" value="1"/>
</dbReference>
<dbReference type="PROSITE" id="PS50111">
    <property type="entry name" value="CHEMOTAXIS_TRANSDUC_2"/>
    <property type="match status" value="1"/>
</dbReference>
<dbReference type="GO" id="GO:0005886">
    <property type="term" value="C:plasma membrane"/>
    <property type="evidence" value="ECO:0007669"/>
    <property type="project" value="UniProtKB-SubCell"/>
</dbReference>
<sequence>MNSLGGKSRLTSRLKISHRIFIGFLAMICLIVFLGVQYVGSVRSIGEELDHVMDTGQDALTTSHLADLSERMDRAVLTYIASQTELDLANARKEVEEFEKSLGNLKSQTNSPVDEQKMAAVAAVAIQYRAAFDDVVNAVVQRREGVGQTFLVGAQLNTTAMAIVDAAQSSGEAEVSQATVRLQQALQGTRMSAARYFTTFDPNDATAAKNELTRLGEAVADTKAKSAANRRLQRFLTAMEPQIAAFSKGLETAVGGTLKLLDTQSKIRLILDQLISGVRSIVTSFSDLQKKTQERALVSIDASGRQAIVTPLIALLGGVVFAGLIAASIVRPIRSMTTAMAALANGDTSTEVPATGNHDEIGDMARAVQVFKENAINMDRMQREQEDTRLRNEAEKRDTMNGLAMNFESTVMDVVEHVVRESEIVQTNARMVSAVAEQTLQLAAQGASATEEASTNVQMVAAAVEELSRSVAAISSQASESTDIARNAVGEARQTNDVVAALSEGARRIGDVIHLIENIAKQTNLLALNATIEAARAGEAGKGFAVVATEVKALANQTTVATGEISVQVDAIQSSTQNAVDAIRRIGETINRMDVIAVSISSAVQHQFEATQEISENLRQAALGTTEVASTITHVLHKATDAGSSAETLLGSSGMLTDQTAVLKQEVNSFTDRIRIK</sequence>
<keyword evidence="6" id="KW-0175">Coiled coil</keyword>
<keyword evidence="7" id="KW-1133">Transmembrane helix</keyword>
<feature type="domain" description="T-SNARE coiled-coil homology" evidence="9">
    <location>
        <begin position="573"/>
        <end position="635"/>
    </location>
</feature>
<evidence type="ECO:0000256" key="4">
    <source>
        <dbReference type="ARBA" id="ARBA00029447"/>
    </source>
</evidence>
<dbReference type="CDD" id="cd06225">
    <property type="entry name" value="HAMP"/>
    <property type="match status" value="1"/>
</dbReference>
<keyword evidence="2" id="KW-0997">Cell inner membrane</keyword>
<dbReference type="EMBL" id="QYUL01000004">
    <property type="protein sequence ID" value="RJF78389.1"/>
    <property type="molecule type" value="Genomic_DNA"/>
</dbReference>
<comment type="subcellular location">
    <subcellularLocation>
        <location evidence="1">Cell inner membrane</location>
        <topology evidence="1">Multi-pass membrane protein</topology>
    </subcellularLocation>
</comment>
<evidence type="ECO:0000259" key="10">
    <source>
        <dbReference type="PROSITE" id="PS50885"/>
    </source>
</evidence>
<dbReference type="OrthoDB" id="8332525at2"/>
<dbReference type="SMART" id="SM00283">
    <property type="entry name" value="MA"/>
    <property type="match status" value="1"/>
</dbReference>
<evidence type="ECO:0000259" key="9">
    <source>
        <dbReference type="PROSITE" id="PS50192"/>
    </source>
</evidence>
<protein>
    <submittedName>
        <fullName evidence="11">Methyl-accepting chemotaxis protein</fullName>
    </submittedName>
</protein>
<keyword evidence="2" id="KW-1003">Cell membrane</keyword>
<dbReference type="PANTHER" id="PTHR32089:SF112">
    <property type="entry name" value="LYSOZYME-LIKE PROTEIN-RELATED"/>
    <property type="match status" value="1"/>
</dbReference>
<evidence type="ECO:0000256" key="2">
    <source>
        <dbReference type="ARBA" id="ARBA00022519"/>
    </source>
</evidence>
<keyword evidence="7" id="KW-0812">Transmembrane</keyword>
<dbReference type="Proteomes" id="UP000283458">
    <property type="component" value="Unassembled WGS sequence"/>
</dbReference>
<dbReference type="PRINTS" id="PR00260">
    <property type="entry name" value="CHEMTRNSDUCR"/>
</dbReference>
<feature type="transmembrane region" description="Helical" evidence="7">
    <location>
        <begin position="308"/>
        <end position="330"/>
    </location>
</feature>
<dbReference type="InterPro" id="IPR004089">
    <property type="entry name" value="MCPsignal_dom"/>
</dbReference>
<keyword evidence="12" id="KW-1185">Reference proteome</keyword>
<keyword evidence="3 5" id="KW-0807">Transducer</keyword>
<dbReference type="Pfam" id="PF00672">
    <property type="entry name" value="HAMP"/>
    <property type="match status" value="1"/>
</dbReference>
<accession>A0A418VQA0</accession>
<dbReference type="PROSITE" id="PS50192">
    <property type="entry name" value="T_SNARE"/>
    <property type="match status" value="1"/>
</dbReference>
<comment type="caution">
    <text evidence="11">The sequence shown here is derived from an EMBL/GenBank/DDBJ whole genome shotgun (WGS) entry which is preliminary data.</text>
</comment>
<evidence type="ECO:0000256" key="6">
    <source>
        <dbReference type="SAM" id="Coils"/>
    </source>
</evidence>
<dbReference type="InterPro" id="IPR003660">
    <property type="entry name" value="HAMP_dom"/>
</dbReference>
<evidence type="ECO:0000313" key="11">
    <source>
        <dbReference type="EMBL" id="RJF78389.1"/>
    </source>
</evidence>
<dbReference type="SMART" id="SM01358">
    <property type="entry name" value="HBM"/>
    <property type="match status" value="1"/>
</dbReference>
<name>A0A418VQA0_9PROT</name>
<feature type="coiled-coil region" evidence="6">
    <location>
        <begin position="81"/>
        <end position="108"/>
    </location>
</feature>
<dbReference type="InterPro" id="IPR000727">
    <property type="entry name" value="T_SNARE_dom"/>
</dbReference>
<dbReference type="InterPro" id="IPR032255">
    <property type="entry name" value="HBM"/>
</dbReference>
<proteinExistence type="inferred from homology"/>
<dbReference type="GO" id="GO:0007165">
    <property type="term" value="P:signal transduction"/>
    <property type="evidence" value="ECO:0007669"/>
    <property type="project" value="UniProtKB-KW"/>
</dbReference>
<reference evidence="11 12" key="1">
    <citation type="submission" date="2018-09" db="EMBL/GenBank/DDBJ databases">
        <authorList>
            <person name="Zhu H."/>
        </authorList>
    </citation>
    <scope>NUCLEOTIDE SEQUENCE [LARGE SCALE GENOMIC DNA]</scope>
    <source>
        <strain evidence="11 12">K2W22B-5</strain>
    </source>
</reference>
<organism evidence="11 12">
    <name type="scientific">Azospirillum cavernae</name>
    <dbReference type="NCBI Taxonomy" id="2320860"/>
    <lineage>
        <taxon>Bacteria</taxon>
        <taxon>Pseudomonadati</taxon>
        <taxon>Pseudomonadota</taxon>
        <taxon>Alphaproteobacteria</taxon>
        <taxon>Rhodospirillales</taxon>
        <taxon>Azospirillaceae</taxon>
        <taxon>Azospirillum</taxon>
    </lineage>
</organism>
<dbReference type="Gene3D" id="1.10.8.500">
    <property type="entry name" value="HAMP domain in histidine kinase"/>
    <property type="match status" value="1"/>
</dbReference>
<dbReference type="GO" id="GO:0004888">
    <property type="term" value="F:transmembrane signaling receptor activity"/>
    <property type="evidence" value="ECO:0007669"/>
    <property type="project" value="InterPro"/>
</dbReference>
<keyword evidence="7" id="KW-0472">Membrane</keyword>
<evidence type="ECO:0000256" key="3">
    <source>
        <dbReference type="ARBA" id="ARBA00023224"/>
    </source>
</evidence>
<dbReference type="Pfam" id="PF00015">
    <property type="entry name" value="MCPsignal"/>
    <property type="match status" value="1"/>
</dbReference>
<comment type="similarity">
    <text evidence="4">Belongs to the methyl-accepting chemotaxis (MCP) protein family.</text>
</comment>
<dbReference type="GO" id="GO:0006935">
    <property type="term" value="P:chemotaxis"/>
    <property type="evidence" value="ECO:0007669"/>
    <property type="project" value="InterPro"/>
</dbReference>
<dbReference type="InterPro" id="IPR004090">
    <property type="entry name" value="Chemotax_Me-accpt_rcpt"/>
</dbReference>
<dbReference type="Gene3D" id="1.10.287.950">
    <property type="entry name" value="Methyl-accepting chemotaxis protein"/>
    <property type="match status" value="1"/>
</dbReference>
<dbReference type="PROSITE" id="PS50885">
    <property type="entry name" value="HAMP"/>
    <property type="match status" value="1"/>
</dbReference>
<gene>
    <name evidence="11" type="ORF">D3877_25200</name>
</gene>
<evidence type="ECO:0000256" key="1">
    <source>
        <dbReference type="ARBA" id="ARBA00004429"/>
    </source>
</evidence>
<dbReference type="AlphaFoldDB" id="A0A418VQA0"/>
<evidence type="ECO:0000313" key="12">
    <source>
        <dbReference type="Proteomes" id="UP000283458"/>
    </source>
</evidence>
<dbReference type="PANTHER" id="PTHR32089">
    <property type="entry name" value="METHYL-ACCEPTING CHEMOTAXIS PROTEIN MCPB"/>
    <property type="match status" value="1"/>
</dbReference>
<evidence type="ECO:0000259" key="8">
    <source>
        <dbReference type="PROSITE" id="PS50111"/>
    </source>
</evidence>
<feature type="transmembrane region" description="Helical" evidence="7">
    <location>
        <begin position="20"/>
        <end position="40"/>
    </location>
</feature>